<dbReference type="PANTHER" id="PTHR37017">
    <property type="entry name" value="AB HYDROLASE-1 DOMAIN-CONTAINING PROTEIN-RELATED"/>
    <property type="match status" value="1"/>
</dbReference>
<dbReference type="InterPro" id="IPR000073">
    <property type="entry name" value="AB_hydrolase_1"/>
</dbReference>
<dbReference type="Pfam" id="PF12697">
    <property type="entry name" value="Abhydrolase_6"/>
    <property type="match status" value="1"/>
</dbReference>
<keyword evidence="1" id="KW-0732">Signal</keyword>
<dbReference type="Gene3D" id="3.40.50.1820">
    <property type="entry name" value="alpha/beta hydrolase"/>
    <property type="match status" value="1"/>
</dbReference>
<dbReference type="GO" id="GO:0016787">
    <property type="term" value="F:hydrolase activity"/>
    <property type="evidence" value="ECO:0007669"/>
    <property type="project" value="UniProtKB-KW"/>
</dbReference>
<dbReference type="EMBL" id="BAABKY010000002">
    <property type="protein sequence ID" value="GAA5073330.1"/>
    <property type="molecule type" value="Genomic_DNA"/>
</dbReference>
<evidence type="ECO:0000313" key="4">
    <source>
        <dbReference type="Proteomes" id="UP001501083"/>
    </source>
</evidence>
<feature type="domain" description="AB hydrolase-1" evidence="2">
    <location>
        <begin position="30"/>
        <end position="240"/>
    </location>
</feature>
<evidence type="ECO:0000256" key="1">
    <source>
        <dbReference type="SAM" id="SignalP"/>
    </source>
</evidence>
<dbReference type="InterPro" id="IPR052897">
    <property type="entry name" value="Sec-Metab_Biosynth_Hydrolase"/>
</dbReference>
<evidence type="ECO:0000259" key="2">
    <source>
        <dbReference type="Pfam" id="PF12697"/>
    </source>
</evidence>
<comment type="caution">
    <text evidence="3">The sequence shown here is derived from an EMBL/GenBank/DDBJ whole genome shotgun (WGS) entry which is preliminary data.</text>
</comment>
<reference evidence="4" key="1">
    <citation type="journal article" date="2019" name="Int. J. Syst. Evol. Microbiol.">
        <title>The Global Catalogue of Microorganisms (GCM) 10K type strain sequencing project: providing services to taxonomists for standard genome sequencing and annotation.</title>
        <authorList>
            <consortium name="The Broad Institute Genomics Platform"/>
            <consortium name="The Broad Institute Genome Sequencing Center for Infectious Disease"/>
            <person name="Wu L."/>
            <person name="Ma J."/>
        </authorList>
    </citation>
    <scope>NUCLEOTIDE SEQUENCE [LARGE SCALE GENOMIC DNA]</scope>
    <source>
        <strain evidence="4">JCM 19212</strain>
    </source>
</reference>
<gene>
    <name evidence="3" type="ORF">GCM10025759_14420</name>
</gene>
<accession>A0ABP9LBK6</accession>
<keyword evidence="3" id="KW-0378">Hydrolase</keyword>
<keyword evidence="4" id="KW-1185">Reference proteome</keyword>
<dbReference type="RefSeq" id="WP_158986572.1">
    <property type="nucleotide sequence ID" value="NZ_BAABKY010000002.1"/>
</dbReference>
<protein>
    <submittedName>
        <fullName evidence="3">Alpha/beta hydrolase</fullName>
    </submittedName>
</protein>
<sequence length="260" mass="27150">MIRNLLALALLGAAGFAPAAQASRADAPTVVLVHGAFADASSWNKVVPVLERWGVHAVTVDAPLTSLADDVAATRRAIDAAPGKVVLVGHSWGGTVITQAGADDKVSALVYVAAFAPDVGENTADQGKGFPAPPGLAQLQERDQRLWLSETGVRDDFAPDLSAKAIAQVFDAQRPIRASAFADTVTQAAWHGRPSWYLVSREDRMIAPQLQTATARRIGAEIQSVGAGHVSPLSSPTQVAWAILEAAGVKQHEPAPHEGG</sequence>
<organism evidence="3 4">
    <name type="scientific">Lysobacter panacisoli</name>
    <dbReference type="NCBI Taxonomy" id="1255263"/>
    <lineage>
        <taxon>Bacteria</taxon>
        <taxon>Pseudomonadati</taxon>
        <taxon>Pseudomonadota</taxon>
        <taxon>Gammaproteobacteria</taxon>
        <taxon>Lysobacterales</taxon>
        <taxon>Lysobacteraceae</taxon>
        <taxon>Lysobacter</taxon>
    </lineage>
</organism>
<dbReference type="InterPro" id="IPR029058">
    <property type="entry name" value="AB_hydrolase_fold"/>
</dbReference>
<feature type="chain" id="PRO_5046377859" evidence="1">
    <location>
        <begin position="20"/>
        <end position="260"/>
    </location>
</feature>
<feature type="signal peptide" evidence="1">
    <location>
        <begin position="1"/>
        <end position="19"/>
    </location>
</feature>
<dbReference type="SUPFAM" id="SSF53474">
    <property type="entry name" value="alpha/beta-Hydrolases"/>
    <property type="match status" value="1"/>
</dbReference>
<evidence type="ECO:0000313" key="3">
    <source>
        <dbReference type="EMBL" id="GAA5073330.1"/>
    </source>
</evidence>
<dbReference type="Proteomes" id="UP001501083">
    <property type="component" value="Unassembled WGS sequence"/>
</dbReference>
<dbReference type="PANTHER" id="PTHR37017:SF11">
    <property type="entry name" value="ESTERASE_LIPASE_THIOESTERASE DOMAIN-CONTAINING PROTEIN"/>
    <property type="match status" value="1"/>
</dbReference>
<name>A0ABP9LBK6_9GAMM</name>
<proteinExistence type="predicted"/>